<dbReference type="Proteomes" id="UP000006718">
    <property type="component" value="Chromosome 2"/>
</dbReference>
<evidence type="ECO:0000313" key="1">
    <source>
        <dbReference type="Ensembl" id="ENSMMUP00000070267.1"/>
    </source>
</evidence>
<organism evidence="1 2">
    <name type="scientific">Macaca mulatta</name>
    <name type="common">Rhesus macaque</name>
    <dbReference type="NCBI Taxonomy" id="9544"/>
    <lineage>
        <taxon>Eukaryota</taxon>
        <taxon>Metazoa</taxon>
        <taxon>Chordata</taxon>
        <taxon>Craniata</taxon>
        <taxon>Vertebrata</taxon>
        <taxon>Euteleostomi</taxon>
        <taxon>Mammalia</taxon>
        <taxon>Eutheria</taxon>
        <taxon>Euarchontoglires</taxon>
        <taxon>Primates</taxon>
        <taxon>Haplorrhini</taxon>
        <taxon>Catarrhini</taxon>
        <taxon>Cercopithecidae</taxon>
        <taxon>Cercopithecinae</taxon>
        <taxon>Macaca</taxon>
    </lineage>
</organism>
<sequence>FFFLFFFESGSCSVTQARVQWHSLGSLQPQPPGLKRSFHLSFPSSWDHRCKPQSPANCFIFLVETGFPHVAQAGLELLGSSDSPALASQSTGIIGMNHHTWP</sequence>
<proteinExistence type="predicted"/>
<reference evidence="2" key="1">
    <citation type="journal article" date="2007" name="Science">
        <title>Evolutionary and biomedical insights from the rhesus macaque genome.</title>
        <authorList>
            <person name="Gibbs R.A."/>
            <person name="Rogers J."/>
            <person name="Katze M.G."/>
            <person name="Bumgarner R."/>
            <person name="Weinstock G.M."/>
            <person name="Mardis E.R."/>
            <person name="Remington K.A."/>
            <person name="Strausberg R.L."/>
            <person name="Venter J.C."/>
            <person name="Wilson R.K."/>
            <person name="Batzer M.A."/>
            <person name="Bustamante C.D."/>
            <person name="Eichler E.E."/>
            <person name="Hahn M.W."/>
            <person name="Hardison R.C."/>
            <person name="Makova K.D."/>
            <person name="Miller W."/>
            <person name="Milosavljevic A."/>
            <person name="Palermo R.E."/>
            <person name="Siepel A."/>
            <person name="Sikela J.M."/>
            <person name="Attaway T."/>
            <person name="Bell S."/>
            <person name="Bernard K.E."/>
            <person name="Buhay C.J."/>
            <person name="Chandrabose M.N."/>
            <person name="Dao M."/>
            <person name="Davis C."/>
            <person name="Delehaunty K.D."/>
            <person name="Ding Y."/>
            <person name="Dinh H.H."/>
            <person name="Dugan-Rocha S."/>
            <person name="Fulton L.A."/>
            <person name="Gabisi R.A."/>
            <person name="Garner T.T."/>
            <person name="Godfrey J."/>
            <person name="Hawes A.C."/>
            <person name="Hernandez J."/>
            <person name="Hines S."/>
            <person name="Holder M."/>
            <person name="Hume J."/>
            <person name="Jhangiani S.N."/>
            <person name="Joshi V."/>
            <person name="Khan Z.M."/>
            <person name="Kirkness E.F."/>
            <person name="Cree A."/>
            <person name="Fowler R.G."/>
            <person name="Lee S."/>
            <person name="Lewis L.R."/>
            <person name="Li Z."/>
            <person name="Liu Y.-S."/>
            <person name="Moore S.M."/>
            <person name="Muzny D."/>
            <person name="Nazareth L.V."/>
            <person name="Ngo D.N."/>
            <person name="Okwuonu G.O."/>
            <person name="Pai G."/>
            <person name="Parker D."/>
            <person name="Paul H.A."/>
            <person name="Pfannkoch C."/>
            <person name="Pohl C.S."/>
            <person name="Rogers Y.-H.C."/>
            <person name="Ruiz S.J."/>
            <person name="Sabo A."/>
            <person name="Santibanez J."/>
            <person name="Schneider B.W."/>
            <person name="Smith S.M."/>
            <person name="Sodergren E."/>
            <person name="Svatek A.F."/>
            <person name="Utterback T.R."/>
            <person name="Vattathil S."/>
            <person name="Warren W."/>
            <person name="White C.S."/>
            <person name="Chinwalla A.T."/>
            <person name="Feng Y."/>
            <person name="Halpern A.L."/>
            <person name="Hillier L.W."/>
            <person name="Huang X."/>
            <person name="Minx P."/>
            <person name="Nelson J.O."/>
            <person name="Pepin K.H."/>
            <person name="Qin X."/>
            <person name="Sutton G.G."/>
            <person name="Venter E."/>
            <person name="Walenz B.P."/>
            <person name="Wallis J.W."/>
            <person name="Worley K.C."/>
            <person name="Yang S.-P."/>
            <person name="Jones S.M."/>
            <person name="Marra M.A."/>
            <person name="Rocchi M."/>
            <person name="Schein J.E."/>
            <person name="Baertsch R."/>
            <person name="Clarke L."/>
            <person name="Csuros M."/>
            <person name="Glasscock J."/>
            <person name="Harris R.A."/>
            <person name="Havlak P."/>
            <person name="Jackson A.R."/>
            <person name="Jiang H."/>
            <person name="Liu Y."/>
            <person name="Messina D.N."/>
            <person name="Shen Y."/>
            <person name="Song H.X.-Z."/>
            <person name="Wylie T."/>
            <person name="Zhang L."/>
            <person name="Birney E."/>
            <person name="Han K."/>
            <person name="Konkel M.K."/>
            <person name="Lee J."/>
            <person name="Smit A.F.A."/>
            <person name="Ullmer B."/>
            <person name="Wang H."/>
            <person name="Xing J."/>
            <person name="Burhans R."/>
            <person name="Cheng Z."/>
            <person name="Karro J.E."/>
            <person name="Ma J."/>
            <person name="Raney B."/>
            <person name="She X."/>
            <person name="Cox M.J."/>
            <person name="Demuth J.P."/>
            <person name="Dumas L.J."/>
            <person name="Han S.-G."/>
            <person name="Hopkins J."/>
            <person name="Karimpour-Fard A."/>
            <person name="Kim Y.H."/>
            <person name="Pollack J.R."/>
            <person name="Vinar T."/>
            <person name="Addo-Quaye C."/>
            <person name="Degenhardt J."/>
            <person name="Denby A."/>
            <person name="Hubisz M.J."/>
            <person name="Indap A."/>
            <person name="Kosiol C."/>
            <person name="Lahn B.T."/>
            <person name="Lawson H.A."/>
            <person name="Marklein A."/>
            <person name="Nielsen R."/>
            <person name="Vallender E.J."/>
            <person name="Clark A.G."/>
            <person name="Ferguson B."/>
            <person name="Hernandez R.D."/>
            <person name="Hirani K."/>
            <person name="Kehrer-Sawatzki H."/>
            <person name="Kolb J."/>
            <person name="Patil S."/>
            <person name="Pu L.-L."/>
            <person name="Ren Y."/>
            <person name="Smith D.G."/>
            <person name="Wheeler D.A."/>
            <person name="Schenck I."/>
            <person name="Ball E.V."/>
            <person name="Chen R."/>
            <person name="Cooper D.N."/>
            <person name="Giardine B."/>
            <person name="Hsu F."/>
            <person name="Kent W.J."/>
            <person name="Lesk A."/>
            <person name="Nelson D.L."/>
            <person name="O'brien W.E."/>
            <person name="Pruefer K."/>
            <person name="Stenson P.D."/>
            <person name="Wallace J.C."/>
            <person name="Ke H."/>
            <person name="Liu X.-M."/>
            <person name="Wang P."/>
            <person name="Xiang A.P."/>
            <person name="Yang F."/>
            <person name="Barber G.P."/>
            <person name="Haussler D."/>
            <person name="Karolchik D."/>
            <person name="Kern A.D."/>
            <person name="Kuhn R.M."/>
            <person name="Smith K.E."/>
            <person name="Zwieg A.S."/>
        </authorList>
    </citation>
    <scope>NUCLEOTIDE SEQUENCE [LARGE SCALE GENOMIC DNA]</scope>
    <source>
        <strain evidence="2">17573</strain>
    </source>
</reference>
<dbReference type="AlphaFoldDB" id="A0A5F7ZX77"/>
<reference evidence="1" key="3">
    <citation type="submission" date="2025-08" db="UniProtKB">
        <authorList>
            <consortium name="Ensembl"/>
        </authorList>
    </citation>
    <scope>IDENTIFICATION</scope>
    <source>
        <strain evidence="1">17573</strain>
    </source>
</reference>
<protein>
    <submittedName>
        <fullName evidence="1">Uncharacterized protein</fullName>
    </submittedName>
</protein>
<evidence type="ECO:0000313" key="2">
    <source>
        <dbReference type="Proteomes" id="UP000006718"/>
    </source>
</evidence>
<accession>A0A5F7ZX77</accession>
<dbReference type="PANTHER" id="PTHR46254:SF12">
    <property type="entry name" value="RNA BINDING MOTIF SINGLE STRANDED INTERACTING PROTEIN 2"/>
    <property type="match status" value="1"/>
</dbReference>
<dbReference type="Ensembl" id="ENSMMUT00000106675.1">
    <property type="protein sequence ID" value="ENSMMUP00000070267.1"/>
    <property type="gene ID" value="ENSMMUG00000063222.1"/>
</dbReference>
<name>A0A5F7ZX77_MACMU</name>
<dbReference type="GeneTree" id="ENSGT00940000167556"/>
<dbReference type="VEuPathDB" id="HostDB:ENSMMUG00000063222"/>
<reference evidence="1" key="4">
    <citation type="submission" date="2025-09" db="UniProtKB">
        <authorList>
            <consortium name="Ensembl"/>
        </authorList>
    </citation>
    <scope>IDENTIFICATION</scope>
    <source>
        <strain evidence="1">17573</strain>
    </source>
</reference>
<dbReference type="InParanoid" id="A0A5F7ZX77"/>
<dbReference type="Bgee" id="ENSMMUG00000063222">
    <property type="expression patterns" value="Expressed in olfactory segment of nasal mucosa and 3 other cell types or tissues"/>
</dbReference>
<dbReference type="STRING" id="9544.ENSMMUP00000070267"/>
<reference evidence="1" key="2">
    <citation type="submission" date="2019-01" db="EMBL/GenBank/DDBJ databases">
        <authorList>
            <person name="Graves T."/>
            <person name="Eichler E.E."/>
            <person name="Wilson R.K."/>
        </authorList>
    </citation>
    <scope>NUCLEOTIDE SEQUENCE [LARGE SCALE GENOMIC DNA]</scope>
    <source>
        <strain evidence="1">17573</strain>
    </source>
</reference>
<keyword evidence="2" id="KW-1185">Reference proteome</keyword>
<dbReference type="PRINTS" id="PR02045">
    <property type="entry name" value="F138DOMAIN"/>
</dbReference>
<dbReference type="PANTHER" id="PTHR46254">
    <property type="entry name" value="PROTEIN GVQW1-RELATED"/>
    <property type="match status" value="1"/>
</dbReference>